<dbReference type="InterPro" id="IPR051447">
    <property type="entry name" value="Lipoprotein-release_system"/>
</dbReference>
<dbReference type="InterPro" id="IPR003838">
    <property type="entry name" value="ABC3_permease_C"/>
</dbReference>
<keyword evidence="6 7" id="KW-0472">Membrane</keyword>
<evidence type="ECO:0000259" key="8">
    <source>
        <dbReference type="Pfam" id="PF02687"/>
    </source>
</evidence>
<gene>
    <name evidence="9" type="ORF">TRIP_E370041</name>
</gene>
<keyword evidence="3" id="KW-1003">Cell membrane</keyword>
<dbReference type="GO" id="GO:0098797">
    <property type="term" value="C:plasma membrane protein complex"/>
    <property type="evidence" value="ECO:0007669"/>
    <property type="project" value="TreeGrafter"/>
</dbReference>
<evidence type="ECO:0000256" key="4">
    <source>
        <dbReference type="ARBA" id="ARBA00022692"/>
    </source>
</evidence>
<protein>
    <submittedName>
        <fullName evidence="9">Putative Lipoprotein releasing system transmembrane protein LolC</fullName>
    </submittedName>
</protein>
<feature type="transmembrane region" description="Helical" evidence="7">
    <location>
        <begin position="270"/>
        <end position="288"/>
    </location>
</feature>
<dbReference type="PANTHER" id="PTHR30489">
    <property type="entry name" value="LIPOPROTEIN-RELEASING SYSTEM TRANSMEMBRANE PROTEIN LOLE"/>
    <property type="match status" value="1"/>
</dbReference>
<feature type="transmembrane region" description="Helical" evidence="7">
    <location>
        <begin position="396"/>
        <end position="415"/>
    </location>
</feature>
<proteinExistence type="inferred from homology"/>
<evidence type="ECO:0000313" key="9">
    <source>
        <dbReference type="EMBL" id="VBB40828.1"/>
    </source>
</evidence>
<keyword evidence="5 7" id="KW-1133">Transmembrane helix</keyword>
<evidence type="ECO:0000256" key="2">
    <source>
        <dbReference type="ARBA" id="ARBA00005236"/>
    </source>
</evidence>
<accession>A0A652ZYF6</accession>
<feature type="domain" description="ABC3 transporter permease C-terminal" evidence="8">
    <location>
        <begin position="273"/>
        <end position="423"/>
    </location>
</feature>
<evidence type="ECO:0000256" key="1">
    <source>
        <dbReference type="ARBA" id="ARBA00004651"/>
    </source>
</evidence>
<evidence type="ECO:0000256" key="6">
    <source>
        <dbReference type="ARBA" id="ARBA00023136"/>
    </source>
</evidence>
<dbReference type="Pfam" id="PF02687">
    <property type="entry name" value="FtsX"/>
    <property type="match status" value="1"/>
</dbReference>
<feature type="transmembrane region" description="Helical" evidence="7">
    <location>
        <begin position="26"/>
        <end position="50"/>
    </location>
</feature>
<evidence type="ECO:0000256" key="5">
    <source>
        <dbReference type="ARBA" id="ARBA00022989"/>
    </source>
</evidence>
<comment type="similarity">
    <text evidence="2">Belongs to the ABC-4 integral membrane protein family. LolC/E subfamily.</text>
</comment>
<dbReference type="GO" id="GO:0044874">
    <property type="term" value="P:lipoprotein localization to outer membrane"/>
    <property type="evidence" value="ECO:0007669"/>
    <property type="project" value="TreeGrafter"/>
</dbReference>
<keyword evidence="4 7" id="KW-0812">Transmembrane</keyword>
<keyword evidence="9" id="KW-0449">Lipoprotein</keyword>
<reference evidence="9" key="1">
    <citation type="submission" date="2018-07" db="EMBL/GenBank/DDBJ databases">
        <authorList>
            <consortium name="Genoscope - CEA"/>
            <person name="William W."/>
        </authorList>
    </citation>
    <scope>NUCLEOTIDE SEQUENCE</scope>
    <source>
        <strain evidence="9">IK1</strain>
    </source>
</reference>
<name>A0A652ZYF6_9SPIR</name>
<sequence length="430" mass="45565">MTLESRLFAAARWGFSSRRRMSLRRAVLAAAGIAAGVAALIIVIGVMGGLQKGYIDSILEISSFHLRVSSPEPLGQSSLSALRSIQGVRSALRFKETQVLAIGPSGSTMSLSLRAFEPGSEAFDPGLAAALGLTGGEKLPFSTGLNLGKEAAAALGADPGSKIRLFGMRQTEDEGVVPVSLEVGVESLFASGYYEFDSSMAFLSFEEKEAFDQLFGASDWLVGIKLDRRFDVQRMGAAIGAALGPGDWELVSWREYNRSFFGALRTEKTVMMLLISLIFVVVGINIFHAMRRNIAGKMADIAVIKSFGASDADVRSIFVLDGLSVGLSGALVGAASGLLTAYNINPIVEALSKLSKALAALLRWIGLSSPGGDYRLFSPAHYYIDRIPVSISGGELAFIAMLAVASTGIAAFAAARRVSEASPSEVFRNE</sequence>
<evidence type="ECO:0000256" key="7">
    <source>
        <dbReference type="SAM" id="Phobius"/>
    </source>
</evidence>
<dbReference type="AlphaFoldDB" id="A0A652ZYF6"/>
<evidence type="ECO:0000256" key="3">
    <source>
        <dbReference type="ARBA" id="ARBA00022475"/>
    </source>
</evidence>
<dbReference type="EMBL" id="UPXP01000031">
    <property type="protein sequence ID" value="VBB40828.1"/>
    <property type="molecule type" value="Genomic_DNA"/>
</dbReference>
<comment type="subcellular location">
    <subcellularLocation>
        <location evidence="1">Cell membrane</location>
        <topology evidence="1">Multi-pass membrane protein</topology>
    </subcellularLocation>
</comment>
<organism evidence="9">
    <name type="scientific">uncultured Spirochaetota bacterium</name>
    <dbReference type="NCBI Taxonomy" id="460511"/>
    <lineage>
        <taxon>Bacteria</taxon>
        <taxon>Pseudomonadati</taxon>
        <taxon>Spirochaetota</taxon>
        <taxon>environmental samples</taxon>
    </lineage>
</organism>
<dbReference type="PANTHER" id="PTHR30489:SF0">
    <property type="entry name" value="LIPOPROTEIN-RELEASING SYSTEM TRANSMEMBRANE PROTEIN LOLE"/>
    <property type="match status" value="1"/>
</dbReference>